<evidence type="ECO:0000259" key="1">
    <source>
        <dbReference type="Pfam" id="PF01370"/>
    </source>
</evidence>
<dbReference type="Pfam" id="PF01370">
    <property type="entry name" value="Epimerase"/>
    <property type="match status" value="1"/>
</dbReference>
<dbReference type="InterPro" id="IPR051783">
    <property type="entry name" value="NAD(P)-dependent_oxidoreduct"/>
</dbReference>
<organism evidence="2 3">
    <name type="scientific">Nonomuraea africana</name>
    <dbReference type="NCBI Taxonomy" id="46171"/>
    <lineage>
        <taxon>Bacteria</taxon>
        <taxon>Bacillati</taxon>
        <taxon>Actinomycetota</taxon>
        <taxon>Actinomycetes</taxon>
        <taxon>Streptosporangiales</taxon>
        <taxon>Streptosporangiaceae</taxon>
        <taxon>Nonomuraea</taxon>
    </lineage>
</organism>
<dbReference type="InterPro" id="IPR036291">
    <property type="entry name" value="NAD(P)-bd_dom_sf"/>
</dbReference>
<name>A0ABR9KKW1_9ACTN</name>
<evidence type="ECO:0000313" key="3">
    <source>
        <dbReference type="Proteomes" id="UP000661607"/>
    </source>
</evidence>
<keyword evidence="3" id="KW-1185">Reference proteome</keyword>
<proteinExistence type="predicted"/>
<dbReference type="PANTHER" id="PTHR48079">
    <property type="entry name" value="PROTEIN YEEZ"/>
    <property type="match status" value="1"/>
</dbReference>
<dbReference type="Gene3D" id="3.40.50.720">
    <property type="entry name" value="NAD(P)-binding Rossmann-like Domain"/>
    <property type="match status" value="1"/>
</dbReference>
<sequence length="328" mass="35168">MEILVLGGTAWVGRQVSRQAIERGHRVTCLARGESGEVADGATLVAADRRDLSAYEPLLDREWDAVIEISWQPGFVRAALDALGGRARHWTYVSSINAYGSHDKPDADESAALLAPADQGEVDRSLYGEAKVACEQASTAAVGDRLLIARAGLIGGPGDSSGRSGYWVARAARDPQGPMLVPDVPTMPTQAIDVRDLVDWLLDCAEKGSTGTYDAVGPVVPFGEWIELSRTVGGHTGPVVTADSAWLLANGVAEYLGPESLPMWLVKPGWEGWSSRTGSAARVAGLRHRPRAELLADTLAWEREQGLDRTRRAGLSARRERELLDALG</sequence>
<reference evidence="2 3" key="1">
    <citation type="submission" date="2020-10" db="EMBL/GenBank/DDBJ databases">
        <title>Sequencing the genomes of 1000 actinobacteria strains.</title>
        <authorList>
            <person name="Klenk H.-P."/>
        </authorList>
    </citation>
    <scope>NUCLEOTIDE SEQUENCE [LARGE SCALE GENOMIC DNA]</scope>
    <source>
        <strain evidence="2 3">DSM 43748</strain>
    </source>
</reference>
<protein>
    <submittedName>
        <fullName evidence="2">Nucleoside-diphosphate-sugar epimerase</fullName>
    </submittedName>
</protein>
<dbReference type="InterPro" id="IPR001509">
    <property type="entry name" value="Epimerase_deHydtase"/>
</dbReference>
<accession>A0ABR9KKW1</accession>
<dbReference type="RefSeq" id="WP_192777317.1">
    <property type="nucleotide sequence ID" value="NZ_BAAASY010000002.1"/>
</dbReference>
<feature type="domain" description="NAD-dependent epimerase/dehydratase" evidence="1">
    <location>
        <begin position="3"/>
        <end position="207"/>
    </location>
</feature>
<dbReference type="Proteomes" id="UP000661607">
    <property type="component" value="Unassembled WGS sequence"/>
</dbReference>
<dbReference type="PANTHER" id="PTHR48079:SF6">
    <property type="entry name" value="NAD(P)-BINDING DOMAIN-CONTAINING PROTEIN-RELATED"/>
    <property type="match status" value="1"/>
</dbReference>
<evidence type="ECO:0000313" key="2">
    <source>
        <dbReference type="EMBL" id="MBE1562615.1"/>
    </source>
</evidence>
<gene>
    <name evidence="2" type="ORF">H4W81_005394</name>
</gene>
<dbReference type="EMBL" id="JADBEF010000001">
    <property type="protein sequence ID" value="MBE1562615.1"/>
    <property type="molecule type" value="Genomic_DNA"/>
</dbReference>
<dbReference type="SUPFAM" id="SSF51735">
    <property type="entry name" value="NAD(P)-binding Rossmann-fold domains"/>
    <property type="match status" value="1"/>
</dbReference>
<comment type="caution">
    <text evidence="2">The sequence shown here is derived from an EMBL/GenBank/DDBJ whole genome shotgun (WGS) entry which is preliminary data.</text>
</comment>